<name>A0A3S5CYN5_9BRAD</name>
<dbReference type="GO" id="GO:0015774">
    <property type="term" value="P:polysaccharide transport"/>
    <property type="evidence" value="ECO:0007669"/>
    <property type="project" value="UniProtKB-KW"/>
</dbReference>
<sequence length="278" mass="29873">MSSHPAVPFGMRVRLIGSRLRLAVQLAQREISARYRGSVLGIGWSLLTPLLMLAVFTFVFGTVFKTRWTPPGGSEASHSTADFAVILFAGLSVFQLFADVVTRAPSLVLSNVNYVKKVVFPLAVLPLAALGSALFDTAVRLVVLLVFVVLARGSLPATALLLPLVLAPYILLVLGLTWFLAGLGVYVRDVGQFLGPLVTALMFLSPIFFPSSALPDWLQPYLVLNPIALPVEGTRAVLIWGTAPDWTGLALYSAIAAAIAILGLVWFQKTRKGFADVV</sequence>
<dbReference type="InterPro" id="IPR047817">
    <property type="entry name" value="ABC2_TM_bact-type"/>
</dbReference>
<keyword evidence="9" id="KW-0625">Polysaccharide transport</keyword>
<accession>A0A3S5CYN5</accession>
<keyword evidence="8 11" id="KW-1133">Transmembrane helix</keyword>
<feature type="transmembrane region" description="Helical" evidence="11">
    <location>
        <begin position="193"/>
        <end position="209"/>
    </location>
</feature>
<feature type="domain" description="ABC transmembrane type-2" evidence="12">
    <location>
        <begin position="40"/>
        <end position="270"/>
    </location>
</feature>
<feature type="transmembrane region" description="Helical" evidence="11">
    <location>
        <begin position="114"/>
        <end position="135"/>
    </location>
</feature>
<organism evidence="13 14">
    <name type="scientific">Rhodoplanes serenus</name>
    <dbReference type="NCBI Taxonomy" id="200615"/>
    <lineage>
        <taxon>Bacteria</taxon>
        <taxon>Pseudomonadati</taxon>
        <taxon>Pseudomonadota</taxon>
        <taxon>Alphaproteobacteria</taxon>
        <taxon>Hyphomicrobiales</taxon>
        <taxon>Nitrobacteraceae</taxon>
        <taxon>Rhodoplanes</taxon>
    </lineage>
</organism>
<proteinExistence type="inferred from homology"/>
<dbReference type="AlphaFoldDB" id="A0A3S5CYN5"/>
<dbReference type="PIRSF" id="PIRSF006648">
    <property type="entry name" value="DrrB"/>
    <property type="match status" value="1"/>
</dbReference>
<dbReference type="InterPro" id="IPR013525">
    <property type="entry name" value="ABC2_TM"/>
</dbReference>
<feature type="transmembrane region" description="Helical" evidence="11">
    <location>
        <begin position="249"/>
        <end position="267"/>
    </location>
</feature>
<dbReference type="InterPro" id="IPR000412">
    <property type="entry name" value="ABC_2_transport"/>
</dbReference>
<dbReference type="PANTHER" id="PTHR30413:SF10">
    <property type="entry name" value="CAPSULE POLYSACCHARIDE EXPORT INNER-MEMBRANE PROTEIN CTRC"/>
    <property type="match status" value="1"/>
</dbReference>
<feature type="transmembrane region" description="Helical" evidence="11">
    <location>
        <begin position="141"/>
        <end position="162"/>
    </location>
</feature>
<evidence type="ECO:0000256" key="1">
    <source>
        <dbReference type="ARBA" id="ARBA00004651"/>
    </source>
</evidence>
<gene>
    <name evidence="13" type="primary">tagG</name>
    <name evidence="13" type="ORF">RHODGE_RHODGE_04124</name>
</gene>
<keyword evidence="14" id="KW-1185">Reference proteome</keyword>
<feature type="transmembrane region" description="Helical" evidence="11">
    <location>
        <begin position="83"/>
        <end position="102"/>
    </location>
</feature>
<comment type="subcellular location">
    <subcellularLocation>
        <location evidence="11">Cell inner membrane</location>
        <topology evidence="11">Multi-pass membrane protein</topology>
    </subcellularLocation>
    <subcellularLocation>
        <location evidence="1">Cell membrane</location>
        <topology evidence="1">Multi-pass membrane protein</topology>
    </subcellularLocation>
</comment>
<evidence type="ECO:0000256" key="6">
    <source>
        <dbReference type="ARBA" id="ARBA00022692"/>
    </source>
</evidence>
<dbReference type="GO" id="GO:0043190">
    <property type="term" value="C:ATP-binding cassette (ABC) transporter complex"/>
    <property type="evidence" value="ECO:0007669"/>
    <property type="project" value="InterPro"/>
</dbReference>
<evidence type="ECO:0000313" key="13">
    <source>
        <dbReference type="EMBL" id="VCU10920.1"/>
    </source>
</evidence>
<keyword evidence="6 11" id="KW-0812">Transmembrane</keyword>
<feature type="transmembrane region" description="Helical" evidence="11">
    <location>
        <begin position="39"/>
        <end position="63"/>
    </location>
</feature>
<evidence type="ECO:0000256" key="10">
    <source>
        <dbReference type="ARBA" id="ARBA00023136"/>
    </source>
</evidence>
<keyword evidence="10 11" id="KW-0472">Membrane</keyword>
<keyword evidence="3 11" id="KW-0813">Transport</keyword>
<evidence type="ECO:0000259" key="12">
    <source>
        <dbReference type="PROSITE" id="PS51012"/>
    </source>
</evidence>
<keyword evidence="7" id="KW-0972">Capsule biogenesis/degradation</keyword>
<dbReference type="EMBL" id="UWOC01000182">
    <property type="protein sequence ID" value="VCU10920.1"/>
    <property type="molecule type" value="Genomic_DNA"/>
</dbReference>
<dbReference type="GO" id="GO:0140359">
    <property type="term" value="F:ABC-type transporter activity"/>
    <property type="evidence" value="ECO:0007669"/>
    <property type="project" value="InterPro"/>
</dbReference>
<dbReference type="PANTHER" id="PTHR30413">
    <property type="entry name" value="INNER MEMBRANE TRANSPORT PERMEASE"/>
    <property type="match status" value="1"/>
</dbReference>
<dbReference type="Proteomes" id="UP000289200">
    <property type="component" value="Unassembled WGS sequence"/>
</dbReference>
<feature type="transmembrane region" description="Helical" evidence="11">
    <location>
        <begin position="169"/>
        <end position="187"/>
    </location>
</feature>
<evidence type="ECO:0000313" key="14">
    <source>
        <dbReference type="Proteomes" id="UP000289200"/>
    </source>
</evidence>
<keyword evidence="4 11" id="KW-1003">Cell membrane</keyword>
<protein>
    <recommendedName>
        <fullName evidence="11">Transport permease protein</fullName>
    </recommendedName>
</protein>
<comment type="similarity">
    <text evidence="2 11">Belongs to the ABC-2 integral membrane protein family.</text>
</comment>
<evidence type="ECO:0000256" key="8">
    <source>
        <dbReference type="ARBA" id="ARBA00022989"/>
    </source>
</evidence>
<evidence type="ECO:0000256" key="2">
    <source>
        <dbReference type="ARBA" id="ARBA00007783"/>
    </source>
</evidence>
<evidence type="ECO:0000256" key="11">
    <source>
        <dbReference type="RuleBase" id="RU361157"/>
    </source>
</evidence>
<reference evidence="14" key="1">
    <citation type="submission" date="2018-10" db="EMBL/GenBank/DDBJ databases">
        <authorList>
            <person name="Peiro R."/>
            <person name="Begona"/>
            <person name="Cbmso G."/>
            <person name="Lopez M."/>
            <person name="Gonzalez S."/>
            <person name="Sacristan E."/>
            <person name="Castillo E."/>
        </authorList>
    </citation>
    <scope>NUCLEOTIDE SEQUENCE [LARGE SCALE GENOMIC DNA]</scope>
</reference>
<keyword evidence="5" id="KW-0762">Sugar transport</keyword>
<evidence type="ECO:0000256" key="9">
    <source>
        <dbReference type="ARBA" id="ARBA00023047"/>
    </source>
</evidence>
<evidence type="ECO:0000256" key="4">
    <source>
        <dbReference type="ARBA" id="ARBA00022475"/>
    </source>
</evidence>
<dbReference type="PROSITE" id="PS51012">
    <property type="entry name" value="ABC_TM2"/>
    <property type="match status" value="1"/>
</dbReference>
<dbReference type="GO" id="GO:0015920">
    <property type="term" value="P:lipopolysaccharide transport"/>
    <property type="evidence" value="ECO:0007669"/>
    <property type="project" value="TreeGrafter"/>
</dbReference>
<dbReference type="Pfam" id="PF01061">
    <property type="entry name" value="ABC2_membrane"/>
    <property type="match status" value="1"/>
</dbReference>
<comment type="caution">
    <text evidence="13">The sequence shown here is derived from an EMBL/GenBank/DDBJ whole genome shotgun (WGS) entry which is preliminary data.</text>
</comment>
<evidence type="ECO:0000256" key="7">
    <source>
        <dbReference type="ARBA" id="ARBA00022903"/>
    </source>
</evidence>
<evidence type="ECO:0000256" key="5">
    <source>
        <dbReference type="ARBA" id="ARBA00022597"/>
    </source>
</evidence>
<evidence type="ECO:0000256" key="3">
    <source>
        <dbReference type="ARBA" id="ARBA00022448"/>
    </source>
</evidence>